<evidence type="ECO:0000259" key="2">
    <source>
        <dbReference type="PROSITE" id="PS50937"/>
    </source>
</evidence>
<accession>A0ABV6VW42</accession>
<dbReference type="Gene3D" id="1.10.1660.10">
    <property type="match status" value="1"/>
</dbReference>
<dbReference type="SUPFAM" id="SSF55136">
    <property type="entry name" value="Probable bacterial effector-binding domain"/>
    <property type="match status" value="1"/>
</dbReference>
<name>A0ABV6VW42_9ACTN</name>
<dbReference type="InterPro" id="IPR010499">
    <property type="entry name" value="AraC_E-bd"/>
</dbReference>
<dbReference type="PROSITE" id="PS50937">
    <property type="entry name" value="HTH_MERR_2"/>
    <property type="match status" value="1"/>
</dbReference>
<dbReference type="PANTHER" id="PTHR30204">
    <property type="entry name" value="REDOX-CYCLING DRUG-SENSING TRANSCRIPTIONAL ACTIVATOR SOXR"/>
    <property type="match status" value="1"/>
</dbReference>
<dbReference type="RefSeq" id="WP_380536646.1">
    <property type="nucleotide sequence ID" value="NZ_JBHFAB010000009.1"/>
</dbReference>
<feature type="domain" description="HTH merR-type" evidence="2">
    <location>
        <begin position="1"/>
        <end position="71"/>
    </location>
</feature>
<protein>
    <submittedName>
        <fullName evidence="3">MerR family transcriptional regulator</fullName>
    </submittedName>
</protein>
<keyword evidence="1" id="KW-0238">DNA-binding</keyword>
<dbReference type="EMBL" id="JBHFAB010000009">
    <property type="protein sequence ID" value="MFC1417918.1"/>
    <property type="molecule type" value="Genomic_DNA"/>
</dbReference>
<gene>
    <name evidence="3" type="ORF">ACEZDE_14885</name>
</gene>
<dbReference type="CDD" id="cd01107">
    <property type="entry name" value="HTH_BmrR"/>
    <property type="match status" value="1"/>
</dbReference>
<proteinExistence type="predicted"/>
<dbReference type="Proteomes" id="UP001592531">
    <property type="component" value="Unassembled WGS sequence"/>
</dbReference>
<dbReference type="InterPro" id="IPR011256">
    <property type="entry name" value="Reg_factor_effector_dom_sf"/>
</dbReference>
<dbReference type="Pfam" id="PF13411">
    <property type="entry name" value="MerR_1"/>
    <property type="match status" value="1"/>
</dbReference>
<comment type="caution">
    <text evidence="3">The sequence shown here is derived from an EMBL/GenBank/DDBJ whole genome shotgun (WGS) entry which is preliminary data.</text>
</comment>
<dbReference type="InterPro" id="IPR000551">
    <property type="entry name" value="MerR-type_HTH_dom"/>
</dbReference>
<dbReference type="Gene3D" id="3.20.80.10">
    <property type="entry name" value="Regulatory factor, effector binding domain"/>
    <property type="match status" value="1"/>
</dbReference>
<dbReference type="SMART" id="SM00871">
    <property type="entry name" value="AraC_E_bind"/>
    <property type="match status" value="1"/>
</dbReference>
<evidence type="ECO:0000256" key="1">
    <source>
        <dbReference type="ARBA" id="ARBA00023125"/>
    </source>
</evidence>
<evidence type="ECO:0000313" key="4">
    <source>
        <dbReference type="Proteomes" id="UP001592531"/>
    </source>
</evidence>
<sequence length="283" mass="30645">MFTIGDFARHGRVSVRMLRHYDAIGLLRPAQVDRASGYRLYRAAQLARLNRIVALKGLGFTLQQVRTILDEDVGAEQLRGMLRLRRAELEAAMAEAASGLLQVEARLRSIESEGRMPLDDVIVRPLPAVRLAELSGTATSFDPGRIGPLIDALSAELRLRLADAGVTPTGPRTVWFETPGEEEDEDQDGFGIAVHVGFPVPAGDGGGGSSDGFQVVTLPAVERAAVIVHHGLAHSFLSTSQLMVRWVEAHGYRFVGHAREITLDESDGPESWVAELQAPIVAS</sequence>
<reference evidence="3 4" key="1">
    <citation type="submission" date="2024-09" db="EMBL/GenBank/DDBJ databases">
        <authorList>
            <person name="Lee S.D."/>
        </authorList>
    </citation>
    <scope>NUCLEOTIDE SEQUENCE [LARGE SCALE GENOMIC DNA]</scope>
    <source>
        <strain evidence="3 4">N8-3</strain>
    </source>
</reference>
<evidence type="ECO:0000313" key="3">
    <source>
        <dbReference type="EMBL" id="MFC1417918.1"/>
    </source>
</evidence>
<dbReference type="InterPro" id="IPR047057">
    <property type="entry name" value="MerR_fam"/>
</dbReference>
<dbReference type="InterPro" id="IPR009061">
    <property type="entry name" value="DNA-bd_dom_put_sf"/>
</dbReference>
<dbReference type="SUPFAM" id="SSF46955">
    <property type="entry name" value="Putative DNA-binding domain"/>
    <property type="match status" value="1"/>
</dbReference>
<dbReference type="SMART" id="SM00422">
    <property type="entry name" value="HTH_MERR"/>
    <property type="match status" value="1"/>
</dbReference>
<dbReference type="PANTHER" id="PTHR30204:SF97">
    <property type="entry name" value="MERR FAMILY REGULATORY PROTEIN"/>
    <property type="match status" value="1"/>
</dbReference>
<keyword evidence="4" id="KW-1185">Reference proteome</keyword>
<organism evidence="3 4">
    <name type="scientific">Streptacidiphilus cavernicola</name>
    <dbReference type="NCBI Taxonomy" id="3342716"/>
    <lineage>
        <taxon>Bacteria</taxon>
        <taxon>Bacillati</taxon>
        <taxon>Actinomycetota</taxon>
        <taxon>Actinomycetes</taxon>
        <taxon>Kitasatosporales</taxon>
        <taxon>Streptomycetaceae</taxon>
        <taxon>Streptacidiphilus</taxon>
    </lineage>
</organism>